<proteinExistence type="inferred from homology"/>
<evidence type="ECO:0000313" key="8">
    <source>
        <dbReference type="Proteomes" id="UP000001488"/>
    </source>
</evidence>
<dbReference type="EMBL" id="CP001398">
    <property type="protein sequence ID" value="ACS33718.1"/>
    <property type="molecule type" value="Genomic_DNA"/>
</dbReference>
<dbReference type="SUPFAM" id="SSF49367">
    <property type="entry name" value="Superoxide reductase-like"/>
    <property type="match status" value="1"/>
</dbReference>
<protein>
    <submittedName>
        <fullName evidence="7">Superoxide reductase (SorA)</fullName>
        <ecNumber evidence="7">1.15.1.2</ecNumber>
    </submittedName>
</protein>
<evidence type="ECO:0000256" key="2">
    <source>
        <dbReference type="ARBA" id="ARBA00022448"/>
    </source>
</evidence>
<evidence type="ECO:0000256" key="3">
    <source>
        <dbReference type="ARBA" id="ARBA00022723"/>
    </source>
</evidence>
<evidence type="ECO:0000259" key="6">
    <source>
        <dbReference type="Pfam" id="PF01880"/>
    </source>
</evidence>
<dbReference type="CDD" id="cd03172">
    <property type="entry name" value="SORL_classII"/>
    <property type="match status" value="1"/>
</dbReference>
<sequence length="120" mass="13869">MEVVEMLSGTIKSGDWKGEKHVPVIEYEKDGDLVKVEVSVGKEIPHPNTPEHHIAWIELWFHPEEENFPVLVGRAEFSNHSDPLTEPRAVFFFKTQKKGKLYALSYCNIHGLWENEVQLE</sequence>
<evidence type="ECO:0000256" key="1">
    <source>
        <dbReference type="ARBA" id="ARBA00005941"/>
    </source>
</evidence>
<reference evidence="7 8" key="1">
    <citation type="journal article" date="2007" name="Genome Biol.">
        <title>Genome analysis and genome-wide proteomics of Thermococcus gammatolerans, the most radioresistant organism known amongst the Archaea.</title>
        <authorList>
            <person name="Zivanovic Y."/>
            <person name="Armengaud J."/>
            <person name="Lagorce A."/>
            <person name="Leplat C."/>
            <person name="Guerin P."/>
            <person name="Dutertre M."/>
            <person name="Anthouard V."/>
            <person name="Forterre P."/>
            <person name="Wincker P."/>
            <person name="Confalonieri F."/>
        </authorList>
    </citation>
    <scope>NUCLEOTIDE SEQUENCE [LARGE SCALE GENOMIC DNA]</scope>
    <source>
        <strain evidence="8">DSM 15229 / JCM 11827 / EJ3</strain>
    </source>
</reference>
<dbReference type="InterPro" id="IPR002742">
    <property type="entry name" value="Desulfoferrodoxin_Fe-bd_dom"/>
</dbReference>
<dbReference type="Gene3D" id="2.60.40.730">
    <property type="entry name" value="SOR catalytic domain"/>
    <property type="match status" value="1"/>
</dbReference>
<comment type="similarity">
    <text evidence="1">Belongs to the desulfoferrodoxin family.</text>
</comment>
<dbReference type="PaxDb" id="593117-TGAM_1216"/>
<dbReference type="EC" id="1.15.1.2" evidence="7"/>
<dbReference type="PANTHER" id="PTHR36541">
    <property type="entry name" value="SUPEROXIDE REDUCTASE-RELATED"/>
    <property type="match status" value="1"/>
</dbReference>
<keyword evidence="3" id="KW-0479">Metal-binding</keyword>
<keyword evidence="8" id="KW-1185">Reference proteome</keyword>
<dbReference type="AlphaFoldDB" id="C5A656"/>
<dbReference type="PANTHER" id="PTHR36541:SF1">
    <property type="entry name" value="SUPEROXIDE REDUCTASE-RELATED"/>
    <property type="match status" value="1"/>
</dbReference>
<dbReference type="InterPro" id="IPR036073">
    <property type="entry name" value="Desulfoferrodoxin_Fe-bd_dom_sf"/>
</dbReference>
<evidence type="ECO:0000256" key="5">
    <source>
        <dbReference type="ARBA" id="ARBA00023004"/>
    </source>
</evidence>
<dbReference type="NCBIfam" id="TIGR00332">
    <property type="entry name" value="neela_ferrous"/>
    <property type="match status" value="1"/>
</dbReference>
<dbReference type="InterPro" id="IPR051233">
    <property type="entry name" value="Desulfoferrodoxin_SOR"/>
</dbReference>
<dbReference type="HOGENOM" id="CLU_118960_2_1_2"/>
<dbReference type="KEGG" id="tga:TGAM_1216"/>
<dbReference type="Pfam" id="PF01880">
    <property type="entry name" value="Desulfoferrodox"/>
    <property type="match status" value="1"/>
</dbReference>
<keyword evidence="4" id="KW-0249">Electron transport</keyword>
<dbReference type="GO" id="GO:0050605">
    <property type="term" value="F:superoxide reductase activity"/>
    <property type="evidence" value="ECO:0007669"/>
    <property type="project" value="UniProtKB-EC"/>
</dbReference>
<name>C5A656_THEGJ</name>
<dbReference type="Proteomes" id="UP000001488">
    <property type="component" value="Chromosome"/>
</dbReference>
<organism evidence="7 8">
    <name type="scientific">Thermococcus gammatolerans (strain DSM 15229 / JCM 11827 / EJ3)</name>
    <dbReference type="NCBI Taxonomy" id="593117"/>
    <lineage>
        <taxon>Archaea</taxon>
        <taxon>Methanobacteriati</taxon>
        <taxon>Methanobacteriota</taxon>
        <taxon>Thermococci</taxon>
        <taxon>Thermococcales</taxon>
        <taxon>Thermococcaceae</taxon>
        <taxon>Thermococcus</taxon>
    </lineage>
</organism>
<keyword evidence="2" id="KW-0813">Transport</keyword>
<dbReference type="eggNOG" id="arCOG02146">
    <property type="taxonomic scope" value="Archaea"/>
</dbReference>
<accession>C5A656</accession>
<dbReference type="STRING" id="593117.TGAM_1216"/>
<keyword evidence="7" id="KW-0560">Oxidoreductase</keyword>
<dbReference type="GO" id="GO:0005506">
    <property type="term" value="F:iron ion binding"/>
    <property type="evidence" value="ECO:0007669"/>
    <property type="project" value="InterPro"/>
</dbReference>
<feature type="domain" description="Desulfoferrodoxin ferrous iron-binding" evidence="6">
    <location>
        <begin position="14"/>
        <end position="116"/>
    </location>
</feature>
<evidence type="ECO:0000313" key="7">
    <source>
        <dbReference type="EMBL" id="ACS33718.1"/>
    </source>
</evidence>
<dbReference type="PATRIC" id="fig|593117.10.peg.1215"/>
<evidence type="ECO:0000256" key="4">
    <source>
        <dbReference type="ARBA" id="ARBA00022982"/>
    </source>
</evidence>
<keyword evidence="5" id="KW-0408">Iron</keyword>
<gene>
    <name evidence="7" type="primary">sorA</name>
    <name evidence="7" type="ordered locus">TGAM_1216</name>
</gene>